<accession>A0A4Y7J8V8</accession>
<sequence length="356" mass="40167">MEAYPMNGGNGPNSYANNSFLQRFFVDWSKSMIDEAIADYLDIQICPSSNTFRIADLGCSAGPNTFIAMQNIIEAIDRKYREFEGLSGSTPEFHVYFNDHASNDFNTLFVTLPPEKPYFAAGVPGSFHTRLFPKGTLHVVYSSLSIQWLSHVPKEVLDIDSPAYNKGRIHYTNARQEVFEAYSAQYAKDIEAFLHARAEEVVCGGLVVLIVPAIPDESPPSQLHTQSMFDILGSCLMDMAKTGIMEEAEVDSFNLPAYSTTSRELKNLVERNGCFNIERIVDILPQENKMRPSVQTLSDHFRAALEGVIKSHFGFDEHVLDLLFQHLYPQKIEDTFASLTTYMEKTTTLFVILKRK</sequence>
<dbReference type="InterPro" id="IPR042086">
    <property type="entry name" value="MeTrfase_capping"/>
</dbReference>
<dbReference type="OrthoDB" id="1523883at2759"/>
<gene>
    <name evidence="3" type="ORF">C5167_004887</name>
</gene>
<dbReference type="InterPro" id="IPR005299">
    <property type="entry name" value="MeTrfase_7"/>
</dbReference>
<evidence type="ECO:0000313" key="3">
    <source>
        <dbReference type="EMBL" id="RZC57583.1"/>
    </source>
</evidence>
<dbReference type="Gene3D" id="1.10.1200.270">
    <property type="entry name" value="Methyltransferase, alpha-helical capping domain"/>
    <property type="match status" value="1"/>
</dbReference>
<protein>
    <recommendedName>
        <fullName evidence="5">S-adenosylmethionine-dependent methyltransferase</fullName>
    </recommendedName>
</protein>
<name>A0A4Y7J8V8_PAPSO</name>
<dbReference type="Gramene" id="RZC57583">
    <property type="protein sequence ID" value="RZC57583"/>
    <property type="gene ID" value="C5167_004887"/>
</dbReference>
<keyword evidence="2" id="KW-0460">Magnesium</keyword>
<dbReference type="Proteomes" id="UP000316621">
    <property type="component" value="Chromosome 4"/>
</dbReference>
<proteinExistence type="predicted"/>
<dbReference type="InterPro" id="IPR029063">
    <property type="entry name" value="SAM-dependent_MTases_sf"/>
</dbReference>
<dbReference type="SUPFAM" id="SSF53335">
    <property type="entry name" value="S-adenosyl-L-methionine-dependent methyltransferases"/>
    <property type="match status" value="1"/>
</dbReference>
<evidence type="ECO:0008006" key="5">
    <source>
        <dbReference type="Google" id="ProtNLM"/>
    </source>
</evidence>
<dbReference type="OMA" id="CFNIERI"/>
<organism evidence="3 4">
    <name type="scientific">Papaver somniferum</name>
    <name type="common">Opium poppy</name>
    <dbReference type="NCBI Taxonomy" id="3469"/>
    <lineage>
        <taxon>Eukaryota</taxon>
        <taxon>Viridiplantae</taxon>
        <taxon>Streptophyta</taxon>
        <taxon>Embryophyta</taxon>
        <taxon>Tracheophyta</taxon>
        <taxon>Spermatophyta</taxon>
        <taxon>Magnoliopsida</taxon>
        <taxon>Ranunculales</taxon>
        <taxon>Papaveraceae</taxon>
        <taxon>Papaveroideae</taxon>
        <taxon>Papaver</taxon>
    </lineage>
</organism>
<dbReference type="EMBL" id="CM010718">
    <property type="protein sequence ID" value="RZC57583.1"/>
    <property type="molecule type" value="Genomic_DNA"/>
</dbReference>
<keyword evidence="1" id="KW-0479">Metal-binding</keyword>
<dbReference type="PANTHER" id="PTHR31009">
    <property type="entry name" value="S-ADENOSYL-L-METHIONINE:CARBOXYL METHYLTRANSFERASE FAMILY PROTEIN"/>
    <property type="match status" value="1"/>
</dbReference>
<dbReference type="STRING" id="3469.A0A4Y7J8V8"/>
<dbReference type="AlphaFoldDB" id="A0A4Y7J8V8"/>
<keyword evidence="4" id="KW-1185">Reference proteome</keyword>
<reference evidence="3 4" key="1">
    <citation type="journal article" date="2018" name="Science">
        <title>The opium poppy genome and morphinan production.</title>
        <authorList>
            <person name="Guo L."/>
            <person name="Winzer T."/>
            <person name="Yang X."/>
            <person name="Li Y."/>
            <person name="Ning Z."/>
            <person name="He Z."/>
            <person name="Teodor R."/>
            <person name="Lu Y."/>
            <person name="Bowser T.A."/>
            <person name="Graham I.A."/>
            <person name="Ye K."/>
        </authorList>
    </citation>
    <scope>NUCLEOTIDE SEQUENCE [LARGE SCALE GENOMIC DNA]</scope>
    <source>
        <strain evidence="4">cv. HN1</strain>
        <tissue evidence="3">Leaves</tissue>
    </source>
</reference>
<dbReference type="GO" id="GO:0046872">
    <property type="term" value="F:metal ion binding"/>
    <property type="evidence" value="ECO:0007669"/>
    <property type="project" value="UniProtKB-KW"/>
</dbReference>
<dbReference type="Pfam" id="PF03492">
    <property type="entry name" value="Methyltransf_7"/>
    <property type="match status" value="1"/>
</dbReference>
<evidence type="ECO:0000256" key="2">
    <source>
        <dbReference type="ARBA" id="ARBA00022842"/>
    </source>
</evidence>
<evidence type="ECO:0000256" key="1">
    <source>
        <dbReference type="ARBA" id="ARBA00022723"/>
    </source>
</evidence>
<dbReference type="GO" id="GO:0008168">
    <property type="term" value="F:methyltransferase activity"/>
    <property type="evidence" value="ECO:0007669"/>
    <property type="project" value="InterPro"/>
</dbReference>
<dbReference type="Gene3D" id="3.40.50.150">
    <property type="entry name" value="Vaccinia Virus protein VP39"/>
    <property type="match status" value="1"/>
</dbReference>
<evidence type="ECO:0000313" key="4">
    <source>
        <dbReference type="Proteomes" id="UP000316621"/>
    </source>
</evidence>